<evidence type="ECO:0000259" key="5">
    <source>
        <dbReference type="SMART" id="SM00128"/>
    </source>
</evidence>
<evidence type="ECO:0000256" key="2">
    <source>
        <dbReference type="ARBA" id="ARBA00022801"/>
    </source>
</evidence>
<feature type="region of interest" description="Disordered" evidence="4">
    <location>
        <begin position="320"/>
        <end position="352"/>
    </location>
</feature>
<gene>
    <name evidence="6" type="ORF">PBIL07802_LOCUS15738</name>
</gene>
<evidence type="ECO:0000256" key="1">
    <source>
        <dbReference type="ARBA" id="ARBA00012997"/>
    </source>
</evidence>
<dbReference type="Gene3D" id="3.60.10.10">
    <property type="entry name" value="Endonuclease/exonuclease/phosphatase"/>
    <property type="match status" value="1"/>
</dbReference>
<accession>A0A7S3DCJ9</accession>
<protein>
    <recommendedName>
        <fullName evidence="1">inositol-polyphosphate 5-phosphatase</fullName>
        <ecNumber evidence="1">3.1.3.56</ecNumber>
    </recommendedName>
</protein>
<dbReference type="PANTHER" id="PTHR12997">
    <property type="entry name" value="TYPE I INOSITOL-1,4,5-TRISPHOSPHATE 5-PHOSPHATASE"/>
    <property type="match status" value="1"/>
</dbReference>
<feature type="domain" description="Inositol polyphosphate-related phosphatase" evidence="5">
    <location>
        <begin position="1"/>
        <end position="402"/>
    </location>
</feature>
<comment type="similarity">
    <text evidence="3">Belongs to the inositol 1,4,5-trisphosphate 5-phosphatase type I family.</text>
</comment>
<evidence type="ECO:0000313" key="6">
    <source>
        <dbReference type="EMBL" id="CAE0253503.1"/>
    </source>
</evidence>
<dbReference type="Pfam" id="PF22669">
    <property type="entry name" value="Exo_endo_phos2"/>
    <property type="match status" value="1"/>
</dbReference>
<dbReference type="InterPro" id="IPR000300">
    <property type="entry name" value="IPPc"/>
</dbReference>
<sequence>MKICFCAINTGETFCHPEVFHPLARHVWERFEPLDIDFLALHFQEIGGEERKTDQLRQFRDEFVSMFGGSYWISDFFCSEETNEFTALGSLYLVHRRMSDLNLVRMWSFDEGRFLQLDELNCSEEEEEEEEPARLTRFRSHSLHHIFPHSGKDEKKPPPRKGYLKTRWLAGNRMFDLINVHLFHDSDNLVAMQATRERPSKYAERRREALLAALRRAKFDEHIPTFVFGDFNFRPDLGDMLNALKGRDPSLTEVVKPKGFWWEEKSVEEVVDEHFDNMRGADTELDRYNKALLADEEGYRLYEQAISFPPTYPIARFEQAEKGGEGEGEGKGEEEASEQEERPSDYDKKRAPAWTDRILASKKGHQLAEKGTTQYTSFRPKSAKLGLLLDHDIVFQLIDIDN</sequence>
<dbReference type="GO" id="GO:0004445">
    <property type="term" value="F:inositol-polyphosphate 5-phosphatase activity"/>
    <property type="evidence" value="ECO:0007669"/>
    <property type="project" value="UniProtKB-EC"/>
</dbReference>
<dbReference type="PANTHER" id="PTHR12997:SF2">
    <property type="entry name" value="INOSITOL POLYPHOSPHATE-5-PHOSPHATASE A"/>
    <property type="match status" value="1"/>
</dbReference>
<dbReference type="EMBL" id="HBIB01024033">
    <property type="protein sequence ID" value="CAE0253503.1"/>
    <property type="molecule type" value="Transcribed_RNA"/>
</dbReference>
<organism evidence="6">
    <name type="scientific">Palpitomonas bilix</name>
    <dbReference type="NCBI Taxonomy" id="652834"/>
    <lineage>
        <taxon>Eukaryota</taxon>
        <taxon>Eukaryota incertae sedis</taxon>
    </lineage>
</organism>
<evidence type="ECO:0000256" key="3">
    <source>
        <dbReference type="ARBA" id="ARBA00023599"/>
    </source>
</evidence>
<keyword evidence="2" id="KW-0378">Hydrolase</keyword>
<dbReference type="InterPro" id="IPR036691">
    <property type="entry name" value="Endo/exonu/phosph_ase_sf"/>
</dbReference>
<proteinExistence type="inferred from homology"/>
<evidence type="ECO:0000256" key="4">
    <source>
        <dbReference type="SAM" id="MobiDB-lite"/>
    </source>
</evidence>
<dbReference type="SMART" id="SM00128">
    <property type="entry name" value="IPPc"/>
    <property type="match status" value="1"/>
</dbReference>
<reference evidence="6" key="1">
    <citation type="submission" date="2021-01" db="EMBL/GenBank/DDBJ databases">
        <authorList>
            <person name="Corre E."/>
            <person name="Pelletier E."/>
            <person name="Niang G."/>
            <person name="Scheremetjew M."/>
            <person name="Finn R."/>
            <person name="Kale V."/>
            <person name="Holt S."/>
            <person name="Cochrane G."/>
            <person name="Meng A."/>
            <person name="Brown T."/>
            <person name="Cohen L."/>
        </authorList>
    </citation>
    <scope>NUCLEOTIDE SEQUENCE</scope>
    <source>
        <strain evidence="6">NIES-2562</strain>
    </source>
</reference>
<dbReference type="AlphaFoldDB" id="A0A7S3DCJ9"/>
<dbReference type="GO" id="GO:0046856">
    <property type="term" value="P:phosphatidylinositol dephosphorylation"/>
    <property type="evidence" value="ECO:0007669"/>
    <property type="project" value="InterPro"/>
</dbReference>
<dbReference type="SUPFAM" id="SSF56219">
    <property type="entry name" value="DNase I-like"/>
    <property type="match status" value="1"/>
</dbReference>
<dbReference type="InterPro" id="IPR039737">
    <property type="entry name" value="INPP5A"/>
</dbReference>
<name>A0A7S3DCJ9_9EUKA</name>
<feature type="compositionally biased region" description="Basic and acidic residues" evidence="4">
    <location>
        <begin position="320"/>
        <end position="350"/>
    </location>
</feature>
<dbReference type="EC" id="3.1.3.56" evidence="1"/>